<dbReference type="EMBL" id="JBBPFD010000022">
    <property type="protein sequence ID" value="KAK7881554.1"/>
    <property type="molecule type" value="Genomic_DNA"/>
</dbReference>
<gene>
    <name evidence="2" type="ORF">WMY93_029963</name>
</gene>
<evidence type="ECO:0000313" key="3">
    <source>
        <dbReference type="Proteomes" id="UP001460270"/>
    </source>
</evidence>
<dbReference type="Proteomes" id="UP001460270">
    <property type="component" value="Unassembled WGS sequence"/>
</dbReference>
<organism evidence="2 3">
    <name type="scientific">Mugilogobius chulae</name>
    <name type="common">yellowstripe goby</name>
    <dbReference type="NCBI Taxonomy" id="88201"/>
    <lineage>
        <taxon>Eukaryota</taxon>
        <taxon>Metazoa</taxon>
        <taxon>Chordata</taxon>
        <taxon>Craniata</taxon>
        <taxon>Vertebrata</taxon>
        <taxon>Euteleostomi</taxon>
        <taxon>Actinopterygii</taxon>
        <taxon>Neopterygii</taxon>
        <taxon>Teleostei</taxon>
        <taxon>Neoteleostei</taxon>
        <taxon>Acanthomorphata</taxon>
        <taxon>Gobiaria</taxon>
        <taxon>Gobiiformes</taxon>
        <taxon>Gobioidei</taxon>
        <taxon>Gobiidae</taxon>
        <taxon>Gobionellinae</taxon>
        <taxon>Mugilogobius</taxon>
    </lineage>
</organism>
<keyword evidence="3" id="KW-1185">Reference proteome</keyword>
<protein>
    <submittedName>
        <fullName evidence="2">Uncharacterized protein</fullName>
    </submittedName>
</protein>
<proteinExistence type="predicted"/>
<name>A0AAW0MXC0_9GOBI</name>
<accession>A0AAW0MXC0</accession>
<evidence type="ECO:0000256" key="1">
    <source>
        <dbReference type="SAM" id="MobiDB-lite"/>
    </source>
</evidence>
<dbReference type="AlphaFoldDB" id="A0AAW0MXC0"/>
<comment type="caution">
    <text evidence="2">The sequence shown here is derived from an EMBL/GenBank/DDBJ whole genome shotgun (WGS) entry which is preliminary data.</text>
</comment>
<feature type="region of interest" description="Disordered" evidence="1">
    <location>
        <begin position="46"/>
        <end position="67"/>
    </location>
</feature>
<evidence type="ECO:0000313" key="2">
    <source>
        <dbReference type="EMBL" id="KAK7881554.1"/>
    </source>
</evidence>
<sequence>MPVGGSLGGHREAITGLRVSLCLVAEVKKAFSDNITCGVGVEGERVGEGEGDTSGAIHGGAESSQRRGRRSLIHAHHINNVMGVRLPNPPTTARPGNAFGPGTMIIHAGGDSTVI</sequence>
<reference evidence="3" key="1">
    <citation type="submission" date="2024-04" db="EMBL/GenBank/DDBJ databases">
        <title>Salinicola lusitanus LLJ914,a marine bacterium isolated from the Okinawa Trough.</title>
        <authorList>
            <person name="Li J."/>
        </authorList>
    </citation>
    <scope>NUCLEOTIDE SEQUENCE [LARGE SCALE GENOMIC DNA]</scope>
</reference>